<dbReference type="Proteomes" id="UP001597295">
    <property type="component" value="Unassembled WGS sequence"/>
</dbReference>
<comment type="caution">
    <text evidence="2">The sequence shown here is derived from an EMBL/GenBank/DDBJ whole genome shotgun (WGS) entry which is preliminary data.</text>
</comment>
<evidence type="ECO:0000256" key="1">
    <source>
        <dbReference type="SAM" id="MobiDB-lite"/>
    </source>
</evidence>
<gene>
    <name evidence="2" type="ORF">ACFSM5_19280</name>
</gene>
<accession>A0ABW5E056</accession>
<dbReference type="EMBL" id="JBHUIP010000014">
    <property type="protein sequence ID" value="MFD2265056.1"/>
    <property type="molecule type" value="Genomic_DNA"/>
</dbReference>
<protein>
    <submittedName>
        <fullName evidence="2">Uncharacterized protein</fullName>
    </submittedName>
</protein>
<proteinExistence type="predicted"/>
<name>A0ABW5E056_9PROT</name>
<organism evidence="2 3">
    <name type="scientific">Lacibacterium aquatile</name>
    <dbReference type="NCBI Taxonomy" id="1168082"/>
    <lineage>
        <taxon>Bacteria</taxon>
        <taxon>Pseudomonadati</taxon>
        <taxon>Pseudomonadota</taxon>
        <taxon>Alphaproteobacteria</taxon>
        <taxon>Rhodospirillales</taxon>
        <taxon>Rhodospirillaceae</taxon>
    </lineage>
</organism>
<keyword evidence="3" id="KW-1185">Reference proteome</keyword>
<sequence>MANDRIFGAGSWRRARDIARHPRFHEGFLEAFGGQSLDYAKLDRMPPFDQCRYENGREVATECRCAGLCIDWRHRNSLPGALKTYLIGRIAARKAGRASDPYRAKPQCVRDERWDKPISS</sequence>
<evidence type="ECO:0000313" key="3">
    <source>
        <dbReference type="Proteomes" id="UP001597295"/>
    </source>
</evidence>
<dbReference type="RefSeq" id="WP_379878222.1">
    <property type="nucleotide sequence ID" value="NZ_JBHUIP010000014.1"/>
</dbReference>
<feature type="region of interest" description="Disordered" evidence="1">
    <location>
        <begin position="96"/>
        <end position="120"/>
    </location>
</feature>
<evidence type="ECO:0000313" key="2">
    <source>
        <dbReference type="EMBL" id="MFD2265056.1"/>
    </source>
</evidence>
<feature type="compositionally biased region" description="Basic and acidic residues" evidence="1">
    <location>
        <begin position="100"/>
        <end position="120"/>
    </location>
</feature>
<reference evidence="3" key="1">
    <citation type="journal article" date="2019" name="Int. J. Syst. Evol. Microbiol.">
        <title>The Global Catalogue of Microorganisms (GCM) 10K type strain sequencing project: providing services to taxonomists for standard genome sequencing and annotation.</title>
        <authorList>
            <consortium name="The Broad Institute Genomics Platform"/>
            <consortium name="The Broad Institute Genome Sequencing Center for Infectious Disease"/>
            <person name="Wu L."/>
            <person name="Ma J."/>
        </authorList>
    </citation>
    <scope>NUCLEOTIDE SEQUENCE [LARGE SCALE GENOMIC DNA]</scope>
    <source>
        <strain evidence="3">CGMCC 1.19062</strain>
    </source>
</reference>